<evidence type="ECO:0000313" key="8">
    <source>
        <dbReference type="EMBL" id="PWB75890.1"/>
    </source>
</evidence>
<feature type="transmembrane region" description="Helical" evidence="7">
    <location>
        <begin position="124"/>
        <end position="154"/>
    </location>
</feature>
<feature type="transmembrane region" description="Helical" evidence="7">
    <location>
        <begin position="206"/>
        <end position="233"/>
    </location>
</feature>
<dbReference type="InterPro" id="IPR003453">
    <property type="entry name" value="ABC_MlaE_roteobac"/>
</dbReference>
<evidence type="ECO:0000313" key="9">
    <source>
        <dbReference type="Proteomes" id="UP000250918"/>
    </source>
</evidence>
<dbReference type="GO" id="GO:0043190">
    <property type="term" value="C:ATP-binding cassette (ABC) transporter complex"/>
    <property type="evidence" value="ECO:0007669"/>
    <property type="project" value="InterPro"/>
</dbReference>
<evidence type="ECO:0000256" key="4">
    <source>
        <dbReference type="ARBA" id="ARBA00022692"/>
    </source>
</evidence>
<gene>
    <name evidence="8" type="ORF">C3F09_01590</name>
</gene>
<organism evidence="8 9">
    <name type="scientific">candidate division GN15 bacterium</name>
    <dbReference type="NCBI Taxonomy" id="2072418"/>
    <lineage>
        <taxon>Bacteria</taxon>
        <taxon>candidate division GN15</taxon>
    </lineage>
</organism>
<evidence type="ECO:0000256" key="3">
    <source>
        <dbReference type="ARBA" id="ARBA00022448"/>
    </source>
</evidence>
<dbReference type="GO" id="GO:0005548">
    <property type="term" value="F:phospholipid transporter activity"/>
    <property type="evidence" value="ECO:0007669"/>
    <property type="project" value="TreeGrafter"/>
</dbReference>
<keyword evidence="5 7" id="KW-1133">Transmembrane helix</keyword>
<sequence>MIGRFVVALKDIPRSVRLIFEQLYAIGVQSLPLIIVIAIFVGAVSAWQAAYQFKFIGAPLRYLGQAVGKAVVIELAPVLSALVFAGRVGAGIAAELGTMRVTEQIDALEAMGINPMRYLMMPRVLACLIMVPLLVVFSNFIAILGGLSVAVVGVDISSETFLEGFKSSFQVTDFVNGLIKAGVFGLVIGLIGCYEGFNTKGGAQGVGVSTTTSVVISSVMILILDFVFTVLLFRL</sequence>
<accession>A0A855X737</accession>
<evidence type="ECO:0000256" key="5">
    <source>
        <dbReference type="ARBA" id="ARBA00022989"/>
    </source>
</evidence>
<dbReference type="AlphaFoldDB" id="A0A855X737"/>
<name>A0A855X737_9BACT</name>
<protein>
    <submittedName>
        <fullName evidence="8">ABC transporter permease</fullName>
    </submittedName>
</protein>
<dbReference type="Pfam" id="PF02405">
    <property type="entry name" value="MlaE"/>
    <property type="match status" value="1"/>
</dbReference>
<evidence type="ECO:0000256" key="6">
    <source>
        <dbReference type="ARBA" id="ARBA00023136"/>
    </source>
</evidence>
<comment type="caution">
    <text evidence="8">The sequence shown here is derived from an EMBL/GenBank/DDBJ whole genome shotgun (WGS) entry which is preliminary data.</text>
</comment>
<dbReference type="PANTHER" id="PTHR30188">
    <property type="entry name" value="ABC TRANSPORTER PERMEASE PROTEIN-RELATED"/>
    <property type="match status" value="1"/>
</dbReference>
<keyword evidence="3" id="KW-0813">Transport</keyword>
<evidence type="ECO:0000256" key="2">
    <source>
        <dbReference type="ARBA" id="ARBA00007556"/>
    </source>
</evidence>
<feature type="transmembrane region" description="Helical" evidence="7">
    <location>
        <begin position="174"/>
        <end position="194"/>
    </location>
</feature>
<feature type="transmembrane region" description="Helical" evidence="7">
    <location>
        <begin position="23"/>
        <end position="50"/>
    </location>
</feature>
<comment type="subcellular location">
    <subcellularLocation>
        <location evidence="1">Membrane</location>
        <topology evidence="1">Multi-pass membrane protein</topology>
    </subcellularLocation>
</comment>
<dbReference type="EMBL" id="PQAP01000007">
    <property type="protein sequence ID" value="PWB75890.1"/>
    <property type="molecule type" value="Genomic_DNA"/>
</dbReference>
<keyword evidence="6 7" id="KW-0472">Membrane</keyword>
<dbReference type="InterPro" id="IPR030802">
    <property type="entry name" value="Permease_MalE"/>
</dbReference>
<proteinExistence type="inferred from homology"/>
<dbReference type="Proteomes" id="UP000250918">
    <property type="component" value="Unassembled WGS sequence"/>
</dbReference>
<dbReference type="PANTHER" id="PTHR30188:SF4">
    <property type="entry name" value="PROTEIN TRIGALACTOSYLDIACYLGLYCEROL 1, CHLOROPLASTIC"/>
    <property type="match status" value="1"/>
</dbReference>
<feature type="transmembrane region" description="Helical" evidence="7">
    <location>
        <begin position="70"/>
        <end position="90"/>
    </location>
</feature>
<evidence type="ECO:0000256" key="7">
    <source>
        <dbReference type="RuleBase" id="RU362044"/>
    </source>
</evidence>
<reference evidence="8 9" key="1">
    <citation type="journal article" date="2018" name="ISME J.">
        <title>A methanotrophic archaeon couples anaerobic oxidation of methane to Fe(III) reduction.</title>
        <authorList>
            <person name="Cai C."/>
            <person name="Leu A.O."/>
            <person name="Xie G.J."/>
            <person name="Guo J."/>
            <person name="Feng Y."/>
            <person name="Zhao J.X."/>
            <person name="Tyson G.W."/>
            <person name="Yuan Z."/>
            <person name="Hu S."/>
        </authorList>
    </citation>
    <scope>NUCLEOTIDE SEQUENCE [LARGE SCALE GENOMIC DNA]</scope>
    <source>
        <strain evidence="8">FeB_12</strain>
    </source>
</reference>
<keyword evidence="4 7" id="KW-0812">Transmembrane</keyword>
<evidence type="ECO:0000256" key="1">
    <source>
        <dbReference type="ARBA" id="ARBA00004141"/>
    </source>
</evidence>
<comment type="similarity">
    <text evidence="2 7">Belongs to the MlaE permease family.</text>
</comment>
<dbReference type="NCBIfam" id="TIGR00056">
    <property type="entry name" value="MlaE family lipid ABC transporter permease subunit"/>
    <property type="match status" value="1"/>
</dbReference>